<organism evidence="2">
    <name type="scientific">Mucochytrium quahogii</name>
    <dbReference type="NCBI Taxonomy" id="96639"/>
    <lineage>
        <taxon>Eukaryota</taxon>
        <taxon>Sar</taxon>
        <taxon>Stramenopiles</taxon>
        <taxon>Bigyra</taxon>
        <taxon>Labyrinthulomycetes</taxon>
        <taxon>Thraustochytrida</taxon>
        <taxon>Thraustochytriidae</taxon>
        <taxon>Mucochytrium</taxon>
    </lineage>
</organism>
<reference evidence="2" key="1">
    <citation type="submission" date="2021-01" db="EMBL/GenBank/DDBJ databases">
        <authorList>
            <person name="Corre E."/>
            <person name="Pelletier E."/>
            <person name="Niang G."/>
            <person name="Scheremetjew M."/>
            <person name="Finn R."/>
            <person name="Kale V."/>
            <person name="Holt S."/>
            <person name="Cochrane G."/>
            <person name="Meng A."/>
            <person name="Brown T."/>
            <person name="Cohen L."/>
        </authorList>
    </citation>
    <scope>NUCLEOTIDE SEQUENCE</scope>
    <source>
        <strain evidence="2">NY070348D</strain>
    </source>
</reference>
<protein>
    <submittedName>
        <fullName evidence="2">Uncharacterized protein</fullName>
    </submittedName>
</protein>
<name>A0A7S2S6N3_9STRA</name>
<accession>A0A7S2S6N3</accession>
<dbReference type="EMBL" id="HBHK01017287">
    <property type="protein sequence ID" value="CAD9691178.1"/>
    <property type="molecule type" value="Transcribed_RNA"/>
</dbReference>
<evidence type="ECO:0000256" key="1">
    <source>
        <dbReference type="SAM" id="MobiDB-lite"/>
    </source>
</evidence>
<gene>
    <name evidence="2" type="ORF">QSP1433_LOCUS10893</name>
</gene>
<feature type="region of interest" description="Disordered" evidence="1">
    <location>
        <begin position="1"/>
        <end position="124"/>
    </location>
</feature>
<sequence>MIQNPRLPKYREAKRGTQRWVNFFRPPPKHPQQRPRQATRHAKVTEEPGQKVTPSKGSKQTSKEDHTETSLHQAAEIEDVSHQESVVHEAITTIPDQQEVKTPKQTSTGKSKQEDTVLEKEVSTGKAQKQTAFVVTPLPTSKANEATVSPPSVPFTTESFEKKIESLFEQKLRKLEEHTEAIISRVELAVESHVHPGVPSGGESNESNAKKRRITDTPKRTTKAKHKHDQTSKATELVSSEKGAFEDLMKETDLAVFEQLAAGWEAYKTTTAGLRREIESAREVFETLQETSARKVRKKLYKTAKQARKEAINTSRTSSESLLELEMELKKKEGVVRDLYAAALEENTKCKRKLSKVAGDMQVLVAEFEQIKSDTETCIDTDKEKVQTSLENISKTARKKLANLKAKRKKFSQEEAKMKQFMACTF</sequence>
<proteinExistence type="predicted"/>
<feature type="region of interest" description="Disordered" evidence="1">
    <location>
        <begin position="193"/>
        <end position="238"/>
    </location>
</feature>
<evidence type="ECO:0000313" key="2">
    <source>
        <dbReference type="EMBL" id="CAD9691178.1"/>
    </source>
</evidence>
<dbReference type="AlphaFoldDB" id="A0A7S2S6N3"/>
<feature type="compositionally biased region" description="Basic and acidic residues" evidence="1">
    <location>
        <begin position="111"/>
        <end position="123"/>
    </location>
</feature>
<feature type="compositionally biased region" description="Basic residues" evidence="1">
    <location>
        <begin position="27"/>
        <end position="42"/>
    </location>
</feature>